<organism evidence="2 3">
    <name type="scientific">Desmophyllum pertusum</name>
    <dbReference type="NCBI Taxonomy" id="174260"/>
    <lineage>
        <taxon>Eukaryota</taxon>
        <taxon>Metazoa</taxon>
        <taxon>Cnidaria</taxon>
        <taxon>Anthozoa</taxon>
        <taxon>Hexacorallia</taxon>
        <taxon>Scleractinia</taxon>
        <taxon>Caryophylliina</taxon>
        <taxon>Caryophylliidae</taxon>
        <taxon>Desmophyllum</taxon>
    </lineage>
</organism>
<evidence type="ECO:0000313" key="2">
    <source>
        <dbReference type="EMBL" id="KAJ7378942.1"/>
    </source>
</evidence>
<gene>
    <name evidence="2" type="ORF">OS493_019639</name>
</gene>
<dbReference type="Proteomes" id="UP001163046">
    <property type="component" value="Unassembled WGS sequence"/>
</dbReference>
<feature type="signal peptide" evidence="1">
    <location>
        <begin position="1"/>
        <end position="16"/>
    </location>
</feature>
<keyword evidence="1" id="KW-0732">Signal</keyword>
<sequence length="81" mass="8882">MRVAVAFILLVSLAMAFKIEKERPVLEDEQDNKVKSKASLIGCPVNTQRGPAATLSLTVAAILSFGMMKVRLDRLLKHLST</sequence>
<reference evidence="2" key="1">
    <citation type="submission" date="2023-01" db="EMBL/GenBank/DDBJ databases">
        <title>Genome assembly of the deep-sea coral Lophelia pertusa.</title>
        <authorList>
            <person name="Herrera S."/>
            <person name="Cordes E."/>
        </authorList>
    </citation>
    <scope>NUCLEOTIDE SEQUENCE</scope>
    <source>
        <strain evidence="2">USNM1676648</strain>
        <tissue evidence="2">Polyp</tissue>
    </source>
</reference>
<protein>
    <submittedName>
        <fullName evidence="2">Uncharacterized protein</fullName>
    </submittedName>
</protein>
<proteinExistence type="predicted"/>
<evidence type="ECO:0000256" key="1">
    <source>
        <dbReference type="SAM" id="SignalP"/>
    </source>
</evidence>
<evidence type="ECO:0000313" key="3">
    <source>
        <dbReference type="Proteomes" id="UP001163046"/>
    </source>
</evidence>
<name>A0A9X0CWV6_9CNID</name>
<dbReference type="AlphaFoldDB" id="A0A9X0CWV6"/>
<comment type="caution">
    <text evidence="2">The sequence shown here is derived from an EMBL/GenBank/DDBJ whole genome shotgun (WGS) entry which is preliminary data.</text>
</comment>
<keyword evidence="3" id="KW-1185">Reference proteome</keyword>
<feature type="chain" id="PRO_5040999207" evidence="1">
    <location>
        <begin position="17"/>
        <end position="81"/>
    </location>
</feature>
<accession>A0A9X0CWV6</accession>
<dbReference type="EMBL" id="MU826361">
    <property type="protein sequence ID" value="KAJ7378942.1"/>
    <property type="molecule type" value="Genomic_DNA"/>
</dbReference>